<dbReference type="SUPFAM" id="SSF50969">
    <property type="entry name" value="YVTN repeat-like/Quinoprotein amine dehydrogenase"/>
    <property type="match status" value="1"/>
</dbReference>
<dbReference type="RefSeq" id="WP_003503288.1">
    <property type="nucleotide sequence ID" value="NZ_BAABZD010000006.1"/>
</dbReference>
<keyword evidence="2" id="KW-0472">Membrane</keyword>
<sequence>MSNMNSMEREQKKRQLKRRIVEPGSAPGGRPGKHQEDNEEEIVRKAERKTRLKRLRLILILIMLAAILVFLAVRYVRGHQYMEYTVAWEKEIPASESSFTGYMKFGENLLKYSKDGASYIDKSGNAVWSLSYQMKSPVCYVNGNFAVIGDQQGNSLYICDITGLQGEATTLLPILRVSVSAYGVAAALVEDSTSTYITFFKKDGSMLDWSIKTVMSKNGYLMDVSLSPEGTQVMLSDVYIQDSTLKNRIVFYNFSEFGKSYPDRLVGGFEEFGESLCPRVRFFDEDHACAVTDNQLAFFSLVNVTSPELVKQVPVEEEIQSVAYSDSHVAIVVNAPSGEYDNRLDVYKSNGTLAFSREFTYLYQNLDIDGDFVFLYNDNSCKVYDMSGRERFSGEFDFTVSKITRGSRFNTLIITGGDRIREITLK</sequence>
<proteinExistence type="predicted"/>
<comment type="caution">
    <text evidence="3">The sequence shown here is derived from an EMBL/GenBank/DDBJ whole genome shotgun (WGS) entry which is preliminary data.</text>
</comment>
<dbReference type="AlphaFoldDB" id="A0AAW5F8W5"/>
<gene>
    <name evidence="3" type="ORF">K5I21_20910</name>
</gene>
<organism evidence="3 4">
    <name type="scientific">Clostridium symbiosum</name>
    <name type="common">Bacteroides symbiosus</name>
    <dbReference type="NCBI Taxonomy" id="1512"/>
    <lineage>
        <taxon>Bacteria</taxon>
        <taxon>Bacillati</taxon>
        <taxon>Bacillota</taxon>
        <taxon>Clostridia</taxon>
        <taxon>Lachnospirales</taxon>
        <taxon>Lachnospiraceae</taxon>
        <taxon>Otoolea</taxon>
    </lineage>
</organism>
<dbReference type="EMBL" id="JAINVB010000001">
    <property type="protein sequence ID" value="MCK0088283.1"/>
    <property type="molecule type" value="Genomic_DNA"/>
</dbReference>
<evidence type="ECO:0000313" key="3">
    <source>
        <dbReference type="EMBL" id="MCK0088283.1"/>
    </source>
</evidence>
<accession>A0AAW5F8W5</accession>
<feature type="region of interest" description="Disordered" evidence="1">
    <location>
        <begin position="1"/>
        <end position="41"/>
    </location>
</feature>
<dbReference type="InterPro" id="IPR011044">
    <property type="entry name" value="Quino_amine_DH_bsu"/>
</dbReference>
<keyword evidence="2" id="KW-0812">Transmembrane</keyword>
<feature type="transmembrane region" description="Helical" evidence="2">
    <location>
        <begin position="55"/>
        <end position="76"/>
    </location>
</feature>
<keyword evidence="2" id="KW-1133">Transmembrane helix</keyword>
<dbReference type="InterPro" id="IPR043765">
    <property type="entry name" value="DUF5711"/>
</dbReference>
<dbReference type="Proteomes" id="UP001203136">
    <property type="component" value="Unassembled WGS sequence"/>
</dbReference>
<dbReference type="Pfam" id="PF18975">
    <property type="entry name" value="DUF5711"/>
    <property type="match status" value="1"/>
</dbReference>
<name>A0AAW5F8W5_CLOSY</name>
<evidence type="ECO:0000313" key="4">
    <source>
        <dbReference type="Proteomes" id="UP001203136"/>
    </source>
</evidence>
<reference evidence="3" key="1">
    <citation type="journal article" date="2022" name="Cell Host Microbe">
        <title>Colonization of the live biotherapeutic product VE303 and modulation of the microbiota and metabolites in healthy volunteers.</title>
        <authorList>
            <person name="Dsouza M."/>
            <person name="Menon R."/>
            <person name="Crossette E."/>
            <person name="Bhattarai S.K."/>
            <person name="Schneider J."/>
            <person name="Kim Y.G."/>
            <person name="Reddy S."/>
            <person name="Caballero S."/>
            <person name="Felix C."/>
            <person name="Cornacchione L."/>
            <person name="Hendrickson J."/>
            <person name="Watson A.R."/>
            <person name="Minot S.S."/>
            <person name="Greenfield N."/>
            <person name="Schopf L."/>
            <person name="Szabady R."/>
            <person name="Patarroyo J."/>
            <person name="Smith W."/>
            <person name="Harrison P."/>
            <person name="Kuijper E.J."/>
            <person name="Kelly C.P."/>
            <person name="Olle B."/>
            <person name="Bobilev D."/>
            <person name="Silber J.L."/>
            <person name="Bucci V."/>
            <person name="Roberts B."/>
            <person name="Faith J."/>
            <person name="Norman J.M."/>
        </authorList>
    </citation>
    <scope>NUCLEOTIDE SEQUENCE</scope>
    <source>
        <strain evidence="3">VE303-04</strain>
    </source>
</reference>
<protein>
    <submittedName>
        <fullName evidence="3">DUF5711 family protein</fullName>
    </submittedName>
</protein>
<evidence type="ECO:0000256" key="1">
    <source>
        <dbReference type="SAM" id="MobiDB-lite"/>
    </source>
</evidence>
<evidence type="ECO:0000256" key="2">
    <source>
        <dbReference type="SAM" id="Phobius"/>
    </source>
</evidence>